<feature type="compositionally biased region" description="Basic and acidic residues" evidence="1">
    <location>
        <begin position="11"/>
        <end position="22"/>
    </location>
</feature>
<proteinExistence type="predicted"/>
<dbReference type="SUPFAM" id="SSF55961">
    <property type="entry name" value="Bet v1-like"/>
    <property type="match status" value="1"/>
</dbReference>
<keyword evidence="3" id="KW-1185">Reference proteome</keyword>
<gene>
    <name evidence="2" type="ORF">NCTC10437_03753</name>
</gene>
<dbReference type="Pfam" id="PF10604">
    <property type="entry name" value="Polyketide_cyc2"/>
    <property type="match status" value="1"/>
</dbReference>
<dbReference type="STRING" id="1791.GCA_001049355_02213"/>
<dbReference type="EMBL" id="LR134356">
    <property type="protein sequence ID" value="VEG56756.1"/>
    <property type="molecule type" value="Genomic_DNA"/>
</dbReference>
<evidence type="ECO:0000313" key="2">
    <source>
        <dbReference type="EMBL" id="VEG56756.1"/>
    </source>
</evidence>
<name>A0A448IWA7_MYCAU</name>
<accession>A0A448IWA7</accession>
<evidence type="ECO:0000313" key="3">
    <source>
        <dbReference type="Proteomes" id="UP000279306"/>
    </source>
</evidence>
<dbReference type="Proteomes" id="UP000279306">
    <property type="component" value="Chromosome"/>
</dbReference>
<dbReference type="CDD" id="cd07825">
    <property type="entry name" value="SRPBCC_7"/>
    <property type="match status" value="1"/>
</dbReference>
<sequence>MRLCRTSCAPRRTDDVDKKDIDSADPAGRLVDGVSGYVGRMSISTVKTEDAGPKTVSRSVQVSAPIADLFDLIADPHRHPEIDGSGTVRDIDVKGPHRLTTGDKFTVGLTQYGLPYKITSKATAVEENRVVEWEHPLGHRWRWELAEVGPGATKVTETFDYSTAKVPFVIELIGFDKKNAEGIESTLTSLAERYDVH</sequence>
<dbReference type="KEGG" id="mauu:NCTC10437_03753"/>
<feature type="region of interest" description="Disordered" evidence="1">
    <location>
        <begin position="1"/>
        <end position="25"/>
    </location>
</feature>
<dbReference type="InterPro" id="IPR023393">
    <property type="entry name" value="START-like_dom_sf"/>
</dbReference>
<reference evidence="2 3" key="1">
    <citation type="submission" date="2018-12" db="EMBL/GenBank/DDBJ databases">
        <authorList>
            <consortium name="Pathogen Informatics"/>
        </authorList>
    </citation>
    <scope>NUCLEOTIDE SEQUENCE [LARGE SCALE GENOMIC DNA]</scope>
    <source>
        <strain evidence="2 3">NCTC10437</strain>
    </source>
</reference>
<evidence type="ECO:0000256" key="1">
    <source>
        <dbReference type="SAM" id="MobiDB-lite"/>
    </source>
</evidence>
<dbReference type="Gene3D" id="3.30.530.20">
    <property type="match status" value="1"/>
</dbReference>
<protein>
    <submittedName>
        <fullName evidence="2">Polyketide cyclase / dehydrase and lipid transport</fullName>
    </submittedName>
</protein>
<dbReference type="AlphaFoldDB" id="A0A448IWA7"/>
<dbReference type="InterPro" id="IPR019587">
    <property type="entry name" value="Polyketide_cyclase/dehydratase"/>
</dbReference>
<organism evidence="2 3">
    <name type="scientific">Mycolicibacterium aurum</name>
    <name type="common">Mycobacterium aurum</name>
    <dbReference type="NCBI Taxonomy" id="1791"/>
    <lineage>
        <taxon>Bacteria</taxon>
        <taxon>Bacillati</taxon>
        <taxon>Actinomycetota</taxon>
        <taxon>Actinomycetes</taxon>
        <taxon>Mycobacteriales</taxon>
        <taxon>Mycobacteriaceae</taxon>
        <taxon>Mycolicibacterium</taxon>
    </lineage>
</organism>